<dbReference type="Proteomes" id="UP000318313">
    <property type="component" value="Chromosome"/>
</dbReference>
<evidence type="ECO:0000313" key="1">
    <source>
        <dbReference type="EMBL" id="QDV48019.1"/>
    </source>
</evidence>
<dbReference type="AlphaFoldDB" id="A0A518I4I2"/>
<dbReference type="EMBL" id="CP037452">
    <property type="protein sequence ID" value="QDV48019.1"/>
    <property type="molecule type" value="Genomic_DNA"/>
</dbReference>
<dbReference type="OrthoDB" id="5521406at2"/>
<protein>
    <submittedName>
        <fullName evidence="1">Uncharacterized protein</fullName>
    </submittedName>
</protein>
<dbReference type="KEGG" id="gfm:Enr17x_00280"/>
<name>A0A518I4I2_9PLAN</name>
<keyword evidence="2" id="KW-1185">Reference proteome</keyword>
<evidence type="ECO:0000313" key="2">
    <source>
        <dbReference type="Proteomes" id="UP000318313"/>
    </source>
</evidence>
<dbReference type="RefSeq" id="WP_145305234.1">
    <property type="nucleotide sequence ID" value="NZ_CP037452.1"/>
</dbReference>
<reference evidence="1 2" key="1">
    <citation type="submission" date="2019-03" db="EMBL/GenBank/DDBJ databases">
        <title>Deep-cultivation of Planctomycetes and their phenomic and genomic characterization uncovers novel biology.</title>
        <authorList>
            <person name="Wiegand S."/>
            <person name="Jogler M."/>
            <person name="Boedeker C."/>
            <person name="Pinto D."/>
            <person name="Vollmers J."/>
            <person name="Rivas-Marin E."/>
            <person name="Kohn T."/>
            <person name="Peeters S.H."/>
            <person name="Heuer A."/>
            <person name="Rast P."/>
            <person name="Oberbeckmann S."/>
            <person name="Bunk B."/>
            <person name="Jeske O."/>
            <person name="Meyerdierks A."/>
            <person name="Storesund J.E."/>
            <person name="Kallscheuer N."/>
            <person name="Luecker S."/>
            <person name="Lage O.M."/>
            <person name="Pohl T."/>
            <person name="Merkel B.J."/>
            <person name="Hornburger P."/>
            <person name="Mueller R.-W."/>
            <person name="Bruemmer F."/>
            <person name="Labrenz M."/>
            <person name="Spormann A.M."/>
            <person name="Op den Camp H."/>
            <person name="Overmann J."/>
            <person name="Amann R."/>
            <person name="Jetten M.S.M."/>
            <person name="Mascher T."/>
            <person name="Medema M.H."/>
            <person name="Devos D.P."/>
            <person name="Kaster A.-K."/>
            <person name="Ovreas L."/>
            <person name="Rohde M."/>
            <person name="Galperin M.Y."/>
            <person name="Jogler C."/>
        </authorList>
    </citation>
    <scope>NUCLEOTIDE SEQUENCE [LARGE SCALE GENOMIC DNA]</scope>
    <source>
        <strain evidence="1 2">Enr17</strain>
    </source>
</reference>
<gene>
    <name evidence="1" type="ORF">Enr17x_00280</name>
</gene>
<organism evidence="1 2">
    <name type="scientific">Gimesia fumaroli</name>
    <dbReference type="NCBI Taxonomy" id="2527976"/>
    <lineage>
        <taxon>Bacteria</taxon>
        <taxon>Pseudomonadati</taxon>
        <taxon>Planctomycetota</taxon>
        <taxon>Planctomycetia</taxon>
        <taxon>Planctomycetales</taxon>
        <taxon>Planctomycetaceae</taxon>
        <taxon>Gimesia</taxon>
    </lineage>
</organism>
<accession>A0A518I4I2</accession>
<sequence length="107" mass="12765">MLEVLSFGWYEHELDWAPSDPYRFGEWATLFVGENNAGNYYELQVCTASMISQLVSKQHLFVLDEWVSLEQTISKLNQFIRETLTHNLKPDPYRLLGEHWFWEYEGM</sequence>
<proteinExistence type="predicted"/>